<proteinExistence type="predicted"/>
<protein>
    <submittedName>
        <fullName evidence="1">Uncharacterized protein</fullName>
    </submittedName>
</protein>
<dbReference type="EMBL" id="QRVJ01000012">
    <property type="protein sequence ID" value="RGS35976.1"/>
    <property type="molecule type" value="Genomic_DNA"/>
</dbReference>
<dbReference type="AlphaFoldDB" id="A0A412IG52"/>
<comment type="caution">
    <text evidence="1">The sequence shown here is derived from an EMBL/GenBank/DDBJ whole genome shotgun (WGS) entry which is preliminary data.</text>
</comment>
<gene>
    <name evidence="1" type="ORF">DWX97_14475</name>
</gene>
<sequence>MGQIARDTGWSMKYIMRGVNYPTLMLMWQDYPRHVDGRKKTTLELFREMEAEEDKAASGKKSVDPLAFFQQLEEEED</sequence>
<evidence type="ECO:0000313" key="1">
    <source>
        <dbReference type="EMBL" id="RGS35976.1"/>
    </source>
</evidence>
<dbReference type="Proteomes" id="UP000283341">
    <property type="component" value="Unassembled WGS sequence"/>
</dbReference>
<name>A0A412IG52_9BACE</name>
<accession>A0A412IG52</accession>
<evidence type="ECO:0000313" key="2">
    <source>
        <dbReference type="Proteomes" id="UP000283341"/>
    </source>
</evidence>
<reference evidence="1 2" key="1">
    <citation type="submission" date="2018-08" db="EMBL/GenBank/DDBJ databases">
        <title>A genome reference for cultivated species of the human gut microbiota.</title>
        <authorList>
            <person name="Zou Y."/>
            <person name="Xue W."/>
            <person name="Luo G."/>
        </authorList>
    </citation>
    <scope>NUCLEOTIDE SEQUENCE [LARGE SCALE GENOMIC DNA]</scope>
    <source>
        <strain evidence="1 2">AF22-3AC</strain>
    </source>
</reference>
<organism evidence="1 2">
    <name type="scientific">Bacteroides cellulosilyticus</name>
    <dbReference type="NCBI Taxonomy" id="246787"/>
    <lineage>
        <taxon>Bacteria</taxon>
        <taxon>Pseudomonadati</taxon>
        <taxon>Bacteroidota</taxon>
        <taxon>Bacteroidia</taxon>
        <taxon>Bacteroidales</taxon>
        <taxon>Bacteroidaceae</taxon>
        <taxon>Bacteroides</taxon>
    </lineage>
</organism>